<gene>
    <name evidence="1" type="ORF">AVEN_232370_1</name>
</gene>
<organism evidence="1 2">
    <name type="scientific">Araneus ventricosus</name>
    <name type="common">Orbweaver spider</name>
    <name type="synonym">Epeira ventricosa</name>
    <dbReference type="NCBI Taxonomy" id="182803"/>
    <lineage>
        <taxon>Eukaryota</taxon>
        <taxon>Metazoa</taxon>
        <taxon>Ecdysozoa</taxon>
        <taxon>Arthropoda</taxon>
        <taxon>Chelicerata</taxon>
        <taxon>Arachnida</taxon>
        <taxon>Araneae</taxon>
        <taxon>Araneomorphae</taxon>
        <taxon>Entelegynae</taxon>
        <taxon>Araneoidea</taxon>
        <taxon>Araneidae</taxon>
        <taxon>Araneus</taxon>
    </lineage>
</organism>
<evidence type="ECO:0000313" key="1">
    <source>
        <dbReference type="EMBL" id="GBO34358.1"/>
    </source>
</evidence>
<accession>A0A4Y2WCS3</accession>
<evidence type="ECO:0000313" key="2">
    <source>
        <dbReference type="Proteomes" id="UP000499080"/>
    </source>
</evidence>
<sequence length="80" mass="8827">MRLRASPQVLHFMEVKSKEVTSGYASSSITTGAAFHGGKVERGHQWITRLSITTGARIMEKVEEVTVSRALEHNPGAAFW</sequence>
<dbReference type="EMBL" id="BGPR01058164">
    <property type="protein sequence ID" value="GBO34358.1"/>
    <property type="molecule type" value="Genomic_DNA"/>
</dbReference>
<comment type="caution">
    <text evidence="1">The sequence shown here is derived from an EMBL/GenBank/DDBJ whole genome shotgun (WGS) entry which is preliminary data.</text>
</comment>
<proteinExistence type="predicted"/>
<name>A0A4Y2WCS3_ARAVE</name>
<reference evidence="1 2" key="1">
    <citation type="journal article" date="2019" name="Sci. Rep.">
        <title>Orb-weaving spider Araneus ventricosus genome elucidates the spidroin gene catalogue.</title>
        <authorList>
            <person name="Kono N."/>
            <person name="Nakamura H."/>
            <person name="Ohtoshi R."/>
            <person name="Moran D.A.P."/>
            <person name="Shinohara A."/>
            <person name="Yoshida Y."/>
            <person name="Fujiwara M."/>
            <person name="Mori M."/>
            <person name="Tomita M."/>
            <person name="Arakawa K."/>
        </authorList>
    </citation>
    <scope>NUCLEOTIDE SEQUENCE [LARGE SCALE GENOMIC DNA]</scope>
</reference>
<dbReference type="Proteomes" id="UP000499080">
    <property type="component" value="Unassembled WGS sequence"/>
</dbReference>
<protein>
    <submittedName>
        <fullName evidence="1">Uncharacterized protein</fullName>
    </submittedName>
</protein>
<dbReference type="AlphaFoldDB" id="A0A4Y2WCS3"/>
<keyword evidence="2" id="KW-1185">Reference proteome</keyword>